<comment type="caution">
    <text evidence="1">The sequence shown here is derived from an EMBL/GenBank/DDBJ whole genome shotgun (WGS) entry which is preliminary data.</text>
</comment>
<evidence type="ECO:0000313" key="1">
    <source>
        <dbReference type="EMBL" id="KKA17058.1"/>
    </source>
</evidence>
<keyword evidence="2" id="KW-1185">Reference proteome</keyword>
<protein>
    <submittedName>
        <fullName evidence="1">Uncharacterized protein</fullName>
    </submittedName>
</protein>
<gene>
    <name evidence="1" type="ORF">T310_9316</name>
</gene>
<accession>A0A0F4YHC9</accession>
<dbReference type="GeneID" id="25321255"/>
<organism evidence="1 2">
    <name type="scientific">Rasamsonia emersonii (strain ATCC 16479 / CBS 393.64 / IMI 116815)</name>
    <dbReference type="NCBI Taxonomy" id="1408163"/>
    <lineage>
        <taxon>Eukaryota</taxon>
        <taxon>Fungi</taxon>
        <taxon>Dikarya</taxon>
        <taxon>Ascomycota</taxon>
        <taxon>Pezizomycotina</taxon>
        <taxon>Eurotiomycetes</taxon>
        <taxon>Eurotiomycetidae</taxon>
        <taxon>Eurotiales</taxon>
        <taxon>Trichocomaceae</taxon>
        <taxon>Rasamsonia</taxon>
    </lineage>
</organism>
<sequence length="183" mass="20203">IGLGQGIRARGGGSPRRCLVPRYSWGSTSPVRSSARLQLIQPDGSAYLVIIILYWSMRLPANDSDRPPPQHLLHKRLDIRQIGLVVKRRTAMVTNHPIQLLPGLGQRLRKSAAGQHERDQRGTRCVAPGTEQIAGQRRDLFRRQVVFWRLIEQFPGVALRLLGVVGCFFGQSVEKAAAAAAGS</sequence>
<evidence type="ECO:0000313" key="2">
    <source>
        <dbReference type="Proteomes" id="UP000053958"/>
    </source>
</evidence>
<proteinExistence type="predicted"/>
<reference evidence="1 2" key="1">
    <citation type="submission" date="2015-04" db="EMBL/GenBank/DDBJ databases">
        <authorList>
            <person name="Heijne W.H."/>
            <person name="Fedorova N.D."/>
            <person name="Nierman W.C."/>
            <person name="Vollebregt A.W."/>
            <person name="Zhao Z."/>
            <person name="Wu L."/>
            <person name="Kumar M."/>
            <person name="Stam H."/>
            <person name="van den Berg M.A."/>
            <person name="Pel H.J."/>
        </authorList>
    </citation>
    <scope>NUCLEOTIDE SEQUENCE [LARGE SCALE GENOMIC DNA]</scope>
    <source>
        <strain evidence="1 2">CBS 393.64</strain>
    </source>
</reference>
<dbReference type="Proteomes" id="UP000053958">
    <property type="component" value="Unassembled WGS sequence"/>
</dbReference>
<name>A0A0F4YHC9_RASE3</name>
<dbReference type="RefSeq" id="XP_013323670.1">
    <property type="nucleotide sequence ID" value="XM_013468216.1"/>
</dbReference>
<feature type="non-terminal residue" evidence="1">
    <location>
        <position position="1"/>
    </location>
</feature>
<dbReference type="AlphaFoldDB" id="A0A0F4YHC9"/>
<dbReference type="EMBL" id="LASV01000714">
    <property type="protein sequence ID" value="KKA17058.1"/>
    <property type="molecule type" value="Genomic_DNA"/>
</dbReference>